<evidence type="ECO:0000256" key="1">
    <source>
        <dbReference type="SAM" id="SignalP"/>
    </source>
</evidence>
<gene>
    <name evidence="3" type="ORF">AAG570_003471</name>
</gene>
<feature type="signal peptide" evidence="1">
    <location>
        <begin position="1"/>
        <end position="19"/>
    </location>
</feature>
<sequence length="184" mass="21613">VLFFLLFLSLQYFFRYKDPKIKETLEIASFLDPRFKKLPFMSENDRPEFSKKLKQMLQNFVATRQVEEQSKESTHKKPRLSGMEFLLGDLVPKSDMPSNKRADLELVQYECESPANLEKLPTEWWKEMGTKYGQLSKLASQFLCMPACVKSYPNTYPCQKPAIQCLSPQLAHKMKFLHRNYPSQ</sequence>
<feature type="chain" id="PRO_5044750189" description="HAT C-terminal dimerisation domain-containing protein" evidence="1">
    <location>
        <begin position="20"/>
        <end position="184"/>
    </location>
</feature>
<dbReference type="Pfam" id="PF05699">
    <property type="entry name" value="Dimer_Tnp_hAT"/>
    <property type="match status" value="1"/>
</dbReference>
<protein>
    <recommendedName>
        <fullName evidence="2">HAT C-terminal dimerisation domain-containing protein</fullName>
    </recommendedName>
</protein>
<keyword evidence="1" id="KW-0732">Signal</keyword>
<dbReference type="AlphaFoldDB" id="A0ABD0Y3S9"/>
<proteinExistence type="predicted"/>
<dbReference type="Proteomes" id="UP001558652">
    <property type="component" value="Unassembled WGS sequence"/>
</dbReference>
<organism evidence="3 4">
    <name type="scientific">Ranatra chinensis</name>
    <dbReference type="NCBI Taxonomy" id="642074"/>
    <lineage>
        <taxon>Eukaryota</taxon>
        <taxon>Metazoa</taxon>
        <taxon>Ecdysozoa</taxon>
        <taxon>Arthropoda</taxon>
        <taxon>Hexapoda</taxon>
        <taxon>Insecta</taxon>
        <taxon>Pterygota</taxon>
        <taxon>Neoptera</taxon>
        <taxon>Paraneoptera</taxon>
        <taxon>Hemiptera</taxon>
        <taxon>Heteroptera</taxon>
        <taxon>Panheteroptera</taxon>
        <taxon>Nepomorpha</taxon>
        <taxon>Nepidae</taxon>
        <taxon>Ranatrinae</taxon>
        <taxon>Ranatra</taxon>
    </lineage>
</organism>
<evidence type="ECO:0000313" key="3">
    <source>
        <dbReference type="EMBL" id="KAL1122065.1"/>
    </source>
</evidence>
<reference evidence="3 4" key="1">
    <citation type="submission" date="2024-07" db="EMBL/GenBank/DDBJ databases">
        <title>Chromosome-level genome assembly of the water stick insect Ranatra chinensis (Heteroptera: Nepidae).</title>
        <authorList>
            <person name="Liu X."/>
        </authorList>
    </citation>
    <scope>NUCLEOTIDE SEQUENCE [LARGE SCALE GENOMIC DNA]</scope>
    <source>
        <strain evidence="3">Cailab_2021Rc</strain>
        <tissue evidence="3">Muscle</tissue>
    </source>
</reference>
<evidence type="ECO:0000313" key="4">
    <source>
        <dbReference type="Proteomes" id="UP001558652"/>
    </source>
</evidence>
<evidence type="ECO:0000259" key="2">
    <source>
        <dbReference type="Pfam" id="PF05699"/>
    </source>
</evidence>
<dbReference type="EMBL" id="JBFDAA010000014">
    <property type="protein sequence ID" value="KAL1122065.1"/>
    <property type="molecule type" value="Genomic_DNA"/>
</dbReference>
<dbReference type="InterPro" id="IPR008906">
    <property type="entry name" value="HATC_C_dom"/>
</dbReference>
<feature type="non-terminal residue" evidence="3">
    <location>
        <position position="1"/>
    </location>
</feature>
<comment type="caution">
    <text evidence="3">The sequence shown here is derived from an EMBL/GenBank/DDBJ whole genome shotgun (WGS) entry which is preliminary data.</text>
</comment>
<keyword evidence="4" id="KW-1185">Reference proteome</keyword>
<dbReference type="SUPFAM" id="SSF53098">
    <property type="entry name" value="Ribonuclease H-like"/>
    <property type="match status" value="1"/>
</dbReference>
<accession>A0ABD0Y3S9</accession>
<name>A0ABD0Y3S9_9HEMI</name>
<dbReference type="InterPro" id="IPR012337">
    <property type="entry name" value="RNaseH-like_sf"/>
</dbReference>
<feature type="domain" description="HAT C-terminal dimerisation" evidence="2">
    <location>
        <begin position="120"/>
        <end position="149"/>
    </location>
</feature>